<organism evidence="3 4">
    <name type="scientific">Pseudomonas palleroniana</name>
    <dbReference type="NCBI Taxonomy" id="191390"/>
    <lineage>
        <taxon>Bacteria</taxon>
        <taxon>Pseudomonadati</taxon>
        <taxon>Pseudomonadota</taxon>
        <taxon>Gammaproteobacteria</taxon>
        <taxon>Pseudomonadales</taxon>
        <taxon>Pseudomonadaceae</taxon>
        <taxon>Pseudomonas</taxon>
    </lineage>
</organism>
<dbReference type="RefSeq" id="WP_235863262.1">
    <property type="nucleotide sequence ID" value="NZ_FNUA01000002.1"/>
</dbReference>
<protein>
    <recommendedName>
        <fullName evidence="2">Dermonecrotic toxin N-terminal domain-containing protein</fullName>
    </recommendedName>
</protein>
<feature type="region of interest" description="Disordered" evidence="1">
    <location>
        <begin position="1"/>
        <end position="33"/>
    </location>
</feature>
<dbReference type="InterPro" id="IPR046673">
    <property type="entry name" value="ToxA_N"/>
</dbReference>
<dbReference type="Pfam" id="PF20178">
    <property type="entry name" value="ToxA_N"/>
    <property type="match status" value="1"/>
</dbReference>
<feature type="domain" description="Dermonecrotic toxin N-terminal" evidence="2">
    <location>
        <begin position="33"/>
        <end position="148"/>
    </location>
</feature>
<evidence type="ECO:0000256" key="1">
    <source>
        <dbReference type="SAM" id="MobiDB-lite"/>
    </source>
</evidence>
<sequence length="399" mass="43489">MNIASLPGHPPAPTVTSKSPDPAPAAQTLQRSDQARRRFIDEADEAFRDDVLSVEGKKLVDAVVYPGTRGAPGVQVSTFAVDGVQANDILMIKRVPVTAEGPNFLLYVPEEGQYAFYEFKDREELTDWVKTMALDPKELDSFVRHFSNDRAPQQVERVRQRLVDFADNDINAVVGSFARVKGDVFTYLSGTGSVPPAPVKGLTGTRLYNLAPDGSATYIGKRTDGKEVIYKYDAYGNLHGAARDGFYFVKNALNDDQPLQLLSFDQYRQTVTSVALDNVGANDLNGLYEELLKQLRNPGHGLGKALTALGVPEDVAHSLEAQLTNPGSGTLVELNRDNRIGKLFGVDQKTMDAQLENLGDQAQGEIRYYGTTRTVLTGLADGLEQIAPVRPASTTVRTG</sequence>
<name>A0A1H5NX11_9PSED</name>
<evidence type="ECO:0000313" key="4">
    <source>
        <dbReference type="Proteomes" id="UP000199129"/>
    </source>
</evidence>
<evidence type="ECO:0000313" key="3">
    <source>
        <dbReference type="EMBL" id="SEF05924.1"/>
    </source>
</evidence>
<reference evidence="3 4" key="1">
    <citation type="submission" date="2016-10" db="EMBL/GenBank/DDBJ databases">
        <authorList>
            <person name="de Groot N.N."/>
        </authorList>
    </citation>
    <scope>NUCLEOTIDE SEQUENCE [LARGE SCALE GENOMIC DNA]</scope>
    <source>
        <strain evidence="3 4">BS3265</strain>
    </source>
</reference>
<accession>A0A1H5NX11</accession>
<evidence type="ECO:0000259" key="2">
    <source>
        <dbReference type="Pfam" id="PF20178"/>
    </source>
</evidence>
<proteinExistence type="predicted"/>
<dbReference type="EMBL" id="FNUA01000002">
    <property type="protein sequence ID" value="SEF05924.1"/>
    <property type="molecule type" value="Genomic_DNA"/>
</dbReference>
<dbReference type="Proteomes" id="UP000199129">
    <property type="component" value="Unassembled WGS sequence"/>
</dbReference>
<dbReference type="AlphaFoldDB" id="A0A1H5NX11"/>
<gene>
    <name evidence="3" type="ORF">SAMN04490198_4859</name>
</gene>